<evidence type="ECO:0000313" key="3">
    <source>
        <dbReference type="Proteomes" id="UP000215223"/>
    </source>
</evidence>
<feature type="transmembrane region" description="Helical" evidence="1">
    <location>
        <begin position="86"/>
        <end position="109"/>
    </location>
</feature>
<evidence type="ECO:0000313" key="2">
    <source>
        <dbReference type="EMBL" id="OXM44251.1"/>
    </source>
</evidence>
<keyword evidence="1" id="KW-1133">Transmembrane helix</keyword>
<name>A0A229RCS8_9PSEU</name>
<keyword evidence="1" id="KW-0472">Membrane</keyword>
<feature type="transmembrane region" description="Helical" evidence="1">
    <location>
        <begin position="46"/>
        <end position="65"/>
    </location>
</feature>
<keyword evidence="3" id="KW-1185">Reference proteome</keyword>
<comment type="caution">
    <text evidence="2">The sequence shown here is derived from an EMBL/GenBank/DDBJ whole genome shotgun (WGS) entry which is preliminary data.</text>
</comment>
<dbReference type="EMBL" id="NMQT01000190">
    <property type="protein sequence ID" value="OXM44251.1"/>
    <property type="molecule type" value="Genomic_DNA"/>
</dbReference>
<dbReference type="RefSeq" id="WP_143267257.1">
    <property type="nucleotide sequence ID" value="NZ_NMQT01000190.1"/>
</dbReference>
<gene>
    <name evidence="2" type="ORF">CFP71_40575</name>
</gene>
<accession>A0A229RCS8</accession>
<organism evidence="2 3">
    <name type="scientific">Amycolatopsis thailandensis</name>
    <dbReference type="NCBI Taxonomy" id="589330"/>
    <lineage>
        <taxon>Bacteria</taxon>
        <taxon>Bacillati</taxon>
        <taxon>Actinomycetota</taxon>
        <taxon>Actinomycetes</taxon>
        <taxon>Pseudonocardiales</taxon>
        <taxon>Pseudonocardiaceae</taxon>
        <taxon>Amycolatopsis</taxon>
    </lineage>
</organism>
<dbReference type="OrthoDB" id="4557964at2"/>
<proteinExistence type="predicted"/>
<reference evidence="2 3" key="1">
    <citation type="submission" date="2017-07" db="EMBL/GenBank/DDBJ databases">
        <title>Amycolatopsis thailandensis Genome sequencing and assembly.</title>
        <authorList>
            <person name="Kaur N."/>
            <person name="Mayilraj S."/>
        </authorList>
    </citation>
    <scope>NUCLEOTIDE SEQUENCE [LARGE SCALE GENOMIC DNA]</scope>
    <source>
        <strain evidence="2 3">JCM 16380</strain>
    </source>
</reference>
<dbReference type="AlphaFoldDB" id="A0A229RCS8"/>
<dbReference type="Proteomes" id="UP000215223">
    <property type="component" value="Unassembled WGS sequence"/>
</dbReference>
<keyword evidence="1" id="KW-0812">Transmembrane</keyword>
<sequence>MSNIHFAQTAVEFLAQQGSRNPFDGITPDFNVFGIQFTKAWQKVLAGLWGLTFVWLAGGALRAAYQLQEAKKGGYSASILEHTDGIKRLGLALAVVSGIGIIFGAVVALF</sequence>
<protein>
    <submittedName>
        <fullName evidence="2">Uncharacterized protein</fullName>
    </submittedName>
</protein>
<evidence type="ECO:0000256" key="1">
    <source>
        <dbReference type="SAM" id="Phobius"/>
    </source>
</evidence>